<keyword evidence="3" id="KW-0804">Transcription</keyword>
<dbReference type="Pfam" id="PF00392">
    <property type="entry name" value="GntR"/>
    <property type="match status" value="1"/>
</dbReference>
<organism evidence="5 6">
    <name type="scientific">Lacrimispora saccharolytica (strain ATCC 35040 / DSM 2544 / NRCC 2533 / WM1)</name>
    <name type="common">Clostridium saccharolyticum</name>
    <dbReference type="NCBI Taxonomy" id="610130"/>
    <lineage>
        <taxon>Bacteria</taxon>
        <taxon>Bacillati</taxon>
        <taxon>Bacillota</taxon>
        <taxon>Clostridia</taxon>
        <taxon>Lachnospirales</taxon>
        <taxon>Lachnospiraceae</taxon>
        <taxon>Lacrimispora</taxon>
    </lineage>
</organism>
<dbReference type="InterPro" id="IPR028978">
    <property type="entry name" value="Chorismate_lyase_/UTRA_dom_sf"/>
</dbReference>
<dbReference type="EMBL" id="CP002109">
    <property type="protein sequence ID" value="ADL06776.1"/>
    <property type="molecule type" value="Genomic_DNA"/>
</dbReference>
<dbReference type="GO" id="GO:0003700">
    <property type="term" value="F:DNA-binding transcription factor activity"/>
    <property type="evidence" value="ECO:0007669"/>
    <property type="project" value="InterPro"/>
</dbReference>
<dbReference type="PROSITE" id="PS50949">
    <property type="entry name" value="HTH_GNTR"/>
    <property type="match status" value="1"/>
</dbReference>
<dbReference type="STRING" id="610130.Closa_4277"/>
<proteinExistence type="predicted"/>
<dbReference type="RefSeq" id="WP_013274828.1">
    <property type="nucleotide sequence ID" value="NC_014376.1"/>
</dbReference>
<evidence type="ECO:0000256" key="1">
    <source>
        <dbReference type="ARBA" id="ARBA00023015"/>
    </source>
</evidence>
<dbReference type="PRINTS" id="PR00035">
    <property type="entry name" value="HTHGNTR"/>
</dbReference>
<dbReference type="AlphaFoldDB" id="D9R3Q5"/>
<feature type="domain" description="HTH gntR-type" evidence="4">
    <location>
        <begin position="6"/>
        <end position="74"/>
    </location>
</feature>
<dbReference type="Proteomes" id="UP000001662">
    <property type="component" value="Chromosome"/>
</dbReference>
<reference evidence="5" key="1">
    <citation type="submission" date="2010-07" db="EMBL/GenBank/DDBJ databases">
        <title>Complete sequence of Clostridium saccharolyticum WM1.</title>
        <authorList>
            <consortium name="US DOE Joint Genome Institute"/>
            <person name="Lucas S."/>
            <person name="Copeland A."/>
            <person name="Lapidus A."/>
            <person name="Cheng J.-F."/>
            <person name="Bruce D."/>
            <person name="Goodwin L."/>
            <person name="Pitluck S."/>
            <person name="Chertkov O."/>
            <person name="Detter J.C."/>
            <person name="Han C."/>
            <person name="Tapia R."/>
            <person name="Land M."/>
            <person name="Hauser L."/>
            <person name="Chang Y.-J."/>
            <person name="Jeffries C."/>
            <person name="Kyrpides N."/>
            <person name="Ivanova N."/>
            <person name="Mikhailova N."/>
            <person name="Mouttaki H."/>
            <person name="Lin L."/>
            <person name="Zhou J."/>
            <person name="Hemme C.L."/>
            <person name="Woyke T."/>
        </authorList>
    </citation>
    <scope>NUCLEOTIDE SEQUENCE [LARGE SCALE GENOMIC DNA]</scope>
    <source>
        <strain evidence="5">WM1</strain>
    </source>
</reference>
<dbReference type="PaxDb" id="610130-Closa_4277"/>
<dbReference type="CDD" id="cd07377">
    <property type="entry name" value="WHTH_GntR"/>
    <property type="match status" value="1"/>
</dbReference>
<gene>
    <name evidence="5" type="ordered locus">Closa_4277</name>
</gene>
<dbReference type="PANTHER" id="PTHR44846">
    <property type="entry name" value="MANNOSYL-D-GLYCERATE TRANSPORT/METABOLISM SYSTEM REPRESSOR MNGR-RELATED"/>
    <property type="match status" value="1"/>
</dbReference>
<dbReference type="SMART" id="SM00345">
    <property type="entry name" value="HTH_GNTR"/>
    <property type="match status" value="1"/>
</dbReference>
<dbReference type="Gene3D" id="1.10.10.10">
    <property type="entry name" value="Winged helix-like DNA-binding domain superfamily/Winged helix DNA-binding domain"/>
    <property type="match status" value="1"/>
</dbReference>
<dbReference type="PANTHER" id="PTHR44846:SF1">
    <property type="entry name" value="MANNOSYL-D-GLYCERATE TRANSPORT_METABOLISM SYSTEM REPRESSOR MNGR-RELATED"/>
    <property type="match status" value="1"/>
</dbReference>
<keyword evidence="1" id="KW-0805">Transcription regulation</keyword>
<dbReference type="SUPFAM" id="SSF46785">
    <property type="entry name" value="Winged helix' DNA-binding domain"/>
    <property type="match status" value="1"/>
</dbReference>
<dbReference type="OrthoDB" id="1972820at2"/>
<evidence type="ECO:0000256" key="2">
    <source>
        <dbReference type="ARBA" id="ARBA00023125"/>
    </source>
</evidence>
<evidence type="ECO:0000259" key="4">
    <source>
        <dbReference type="PROSITE" id="PS50949"/>
    </source>
</evidence>
<dbReference type="InterPro" id="IPR036388">
    <property type="entry name" value="WH-like_DNA-bd_sf"/>
</dbReference>
<evidence type="ECO:0000256" key="3">
    <source>
        <dbReference type="ARBA" id="ARBA00023163"/>
    </source>
</evidence>
<keyword evidence="2" id="KW-0238">DNA-binding</keyword>
<dbReference type="KEGG" id="csh:Closa_4277"/>
<dbReference type="InterPro" id="IPR050679">
    <property type="entry name" value="Bact_HTH_transcr_reg"/>
</dbReference>
<keyword evidence="6" id="KW-1185">Reference proteome</keyword>
<protein>
    <submittedName>
        <fullName evidence="5">Transcriptional regulator, GntR family</fullName>
    </submittedName>
</protein>
<dbReference type="GO" id="GO:0003677">
    <property type="term" value="F:DNA binding"/>
    <property type="evidence" value="ECO:0007669"/>
    <property type="project" value="UniProtKB-KW"/>
</dbReference>
<evidence type="ECO:0000313" key="6">
    <source>
        <dbReference type="Proteomes" id="UP000001662"/>
    </source>
</evidence>
<dbReference type="InterPro" id="IPR000524">
    <property type="entry name" value="Tscrpt_reg_HTH_GntR"/>
</dbReference>
<evidence type="ECO:0000313" key="5">
    <source>
        <dbReference type="EMBL" id="ADL06776.1"/>
    </source>
</evidence>
<dbReference type="InterPro" id="IPR036390">
    <property type="entry name" value="WH_DNA-bd_sf"/>
</dbReference>
<sequence>MPKMYNLLSLDIAEYLEQYIEQHQLQPGDKLPSERELSASLNVTRVTLRHGLEILTSQGMVLRVHGSGYYICPPKVNRELIHYCFPYKDTVLQQRNYYLGPVDYMPTPILIIAKNIFAPICLNDMITGQFSEIVDETPISLMYTFQSSDSKNLLPEFPNTRDIPENIYFSQTIRIYDDADLPDEHIKELLQITSDDNLLLISTFIYHENKIVALCLSICVGTRVNLISEVKLP</sequence>
<dbReference type="GO" id="GO:0045892">
    <property type="term" value="P:negative regulation of DNA-templated transcription"/>
    <property type="evidence" value="ECO:0007669"/>
    <property type="project" value="TreeGrafter"/>
</dbReference>
<dbReference type="HOGENOM" id="CLU_1183393_0_0_9"/>
<dbReference type="SUPFAM" id="SSF64288">
    <property type="entry name" value="Chorismate lyase-like"/>
    <property type="match status" value="1"/>
</dbReference>
<accession>D9R3Q5</accession>
<dbReference type="eggNOG" id="COG2188">
    <property type="taxonomic scope" value="Bacteria"/>
</dbReference>
<name>D9R3Q5_LACSW</name>